<evidence type="ECO:0000256" key="4">
    <source>
        <dbReference type="ARBA" id="ARBA00022618"/>
    </source>
</evidence>
<feature type="region of interest" description="Disordered" evidence="17">
    <location>
        <begin position="599"/>
        <end position="621"/>
    </location>
</feature>
<dbReference type="UniPathway" id="UPA00219"/>
<dbReference type="Pfam" id="PF03717">
    <property type="entry name" value="PBP_dimer"/>
    <property type="match status" value="1"/>
</dbReference>
<evidence type="ECO:0000256" key="7">
    <source>
        <dbReference type="ARBA" id="ARBA00022692"/>
    </source>
</evidence>
<keyword evidence="8 16" id="KW-0378">Hydrolase</keyword>
<protein>
    <recommendedName>
        <fullName evidence="16">Peptidoglycan D,D-transpeptidase FtsI</fullName>
        <ecNumber evidence="16">3.4.16.4</ecNumber>
    </recommendedName>
    <alternativeName>
        <fullName evidence="16">Penicillin-binding protein 3</fullName>
        <shortName evidence="16">PBP-3</shortName>
    </alternativeName>
</protein>
<feature type="region of interest" description="Disordered" evidence="17">
    <location>
        <begin position="1"/>
        <end position="20"/>
    </location>
</feature>
<evidence type="ECO:0000256" key="17">
    <source>
        <dbReference type="SAM" id="MobiDB-lite"/>
    </source>
</evidence>
<keyword evidence="4 16" id="KW-0132">Cell division</keyword>
<keyword evidence="14 16" id="KW-0131">Cell cycle</keyword>
<keyword evidence="13 16" id="KW-0717">Septation</keyword>
<dbReference type="GO" id="GO:0008360">
    <property type="term" value="P:regulation of cell shape"/>
    <property type="evidence" value="ECO:0007669"/>
    <property type="project" value="UniProtKB-KW"/>
</dbReference>
<keyword evidence="5 16" id="KW-0121">Carboxypeptidase</keyword>
<feature type="domain" description="Penicillin-binding protein dimerisation" evidence="19">
    <location>
        <begin position="72"/>
        <end position="221"/>
    </location>
</feature>
<dbReference type="PANTHER" id="PTHR30627:SF1">
    <property type="entry name" value="PEPTIDOGLYCAN D,D-TRANSPEPTIDASE FTSI"/>
    <property type="match status" value="1"/>
</dbReference>
<dbReference type="InterPro" id="IPR050515">
    <property type="entry name" value="Beta-lactam/transpept"/>
</dbReference>
<dbReference type="GO" id="GO:0006508">
    <property type="term" value="P:proteolysis"/>
    <property type="evidence" value="ECO:0007669"/>
    <property type="project" value="UniProtKB-KW"/>
</dbReference>
<comment type="caution">
    <text evidence="20">The sequence shown here is derived from an EMBL/GenBank/DDBJ whole genome shotgun (WGS) entry which is preliminary data.</text>
</comment>
<evidence type="ECO:0000256" key="14">
    <source>
        <dbReference type="ARBA" id="ARBA00023306"/>
    </source>
</evidence>
<dbReference type="InterPro" id="IPR001460">
    <property type="entry name" value="PCN-bd_Tpept"/>
</dbReference>
<dbReference type="HAMAP" id="MF_02080">
    <property type="entry name" value="FtsI_transpept"/>
    <property type="match status" value="1"/>
</dbReference>
<dbReference type="OrthoDB" id="9766847at2"/>
<dbReference type="PANTHER" id="PTHR30627">
    <property type="entry name" value="PEPTIDOGLYCAN D,D-TRANSPEPTIDASE"/>
    <property type="match status" value="1"/>
</dbReference>
<evidence type="ECO:0000256" key="13">
    <source>
        <dbReference type="ARBA" id="ARBA00023210"/>
    </source>
</evidence>
<dbReference type="InterPro" id="IPR005311">
    <property type="entry name" value="PBP_dimer"/>
</dbReference>
<comment type="subcellular location">
    <subcellularLocation>
        <location evidence="16">Cell inner membrane</location>
        <topology evidence="16">Single-pass membrane protein</topology>
    </subcellularLocation>
    <subcellularLocation>
        <location evidence="1">Membrane</location>
    </subcellularLocation>
</comment>
<accession>A0A3M2I2K0</accession>
<dbReference type="Gene3D" id="3.30.450.330">
    <property type="match status" value="1"/>
</dbReference>
<dbReference type="GO" id="GO:0009002">
    <property type="term" value="F:serine-type D-Ala-D-Ala carboxypeptidase activity"/>
    <property type="evidence" value="ECO:0007669"/>
    <property type="project" value="UniProtKB-UniRule"/>
</dbReference>
<evidence type="ECO:0000256" key="3">
    <source>
        <dbReference type="ARBA" id="ARBA00022519"/>
    </source>
</evidence>
<dbReference type="GO" id="GO:0005886">
    <property type="term" value="C:plasma membrane"/>
    <property type="evidence" value="ECO:0007669"/>
    <property type="project" value="UniProtKB-SubCell"/>
</dbReference>
<name>A0A3M2I2K0_9GAMM</name>
<evidence type="ECO:0000256" key="8">
    <source>
        <dbReference type="ARBA" id="ARBA00022801"/>
    </source>
</evidence>
<reference evidence="20 21" key="1">
    <citation type="submission" date="2018-10" db="EMBL/GenBank/DDBJ databases">
        <title>Proposal of Lysobacter pythonis sp. nov. isolated from royal pythons (Python regius).</title>
        <authorList>
            <person name="Hans-Juergen B."/>
            <person name="Huptas C."/>
            <person name="Sandra B."/>
            <person name="Igor L."/>
            <person name="Joachim S."/>
            <person name="Siegfried S."/>
            <person name="Mareike W."/>
            <person name="Peter K."/>
        </authorList>
    </citation>
    <scope>NUCLEOTIDE SEQUENCE [LARGE SCALE GENOMIC DNA]</scope>
    <source>
        <strain evidence="20 21">4284/11</strain>
    </source>
</reference>
<sequence length="621" mass="67074">MSARNGRRPPARPPAAHGGRGGFDVQKRVLIVAGGLALCAVALVGRAAYVQLVDSEFYQRQGDERFLRDVEVAATRGMITDRNGEPLAISTPVESVWVNPQALAGNPEGIRRLAAALEISEEALGRSISQKAGKEFLWVKRRMNPALARRVLAMGIPGVYSQREFRRFYPQGEAFAHVLGFTNVDDYGQEGVELALDDWLRGKPGLKRVIRDNRGRFVENVDLLRAAEPGKDVALTIDRRIQYLAYRELKTMIEDSGAVSGSAVVLDVNTGEVLAMANLPSFNPNNVGVANREAHRNRALTDLLEPGSTIKPLTVAAGLELGVIKPDSVFNTSPGWIPNGKYRTTDTRNYGTLTTTGLIQKSSNVGMALISHKLNNQQLYDFLHKFGYGQRTGIGFPGEAAGLLPAPGRWDGTRKQVMSYGYGFNATPVQIAHAYATLANGGVAVQPTFVKDKQGERRQVLDPGIARTVLRMMQTVTEPGGTATRAAILGYHVAGKTGTTRKASGGGYSRRYVAYFAGVVPVERPRYAMVVAVDDPDPAKGYYGGLVSAPVFRNVMEGTLRLMDVPPDDIETWIAAQAKLPNAASVSARGAPAATLATAANVAPRKPALPRPLPEPLEEDR</sequence>
<dbReference type="GO" id="GO:0009252">
    <property type="term" value="P:peptidoglycan biosynthetic process"/>
    <property type="evidence" value="ECO:0007669"/>
    <property type="project" value="UniProtKB-UniRule"/>
</dbReference>
<dbReference type="InterPro" id="IPR037532">
    <property type="entry name" value="FtsI_transpept"/>
</dbReference>
<keyword evidence="11 16" id="KW-1133">Transmembrane helix</keyword>
<feature type="domain" description="Penicillin-binding protein transpeptidase" evidence="18">
    <location>
        <begin position="261"/>
        <end position="557"/>
    </location>
</feature>
<keyword evidence="15 16" id="KW-0961">Cell wall biogenesis/degradation</keyword>
<keyword evidence="12 16" id="KW-0472">Membrane</keyword>
<dbReference type="EC" id="3.4.16.4" evidence="16"/>
<comment type="catalytic activity">
    <reaction evidence="16">
        <text>Preferential cleavage: (Ac)2-L-Lys-D-Ala-|-D-Ala. Also transpeptidation of peptidyl-alanyl moieties that are N-acyl substituents of D-alanine.</text>
        <dbReference type="EC" id="3.4.16.4"/>
    </reaction>
</comment>
<dbReference type="GO" id="GO:0071555">
    <property type="term" value="P:cell wall organization"/>
    <property type="evidence" value="ECO:0007669"/>
    <property type="project" value="UniProtKB-KW"/>
</dbReference>
<keyword evidence="2 16" id="KW-1003">Cell membrane</keyword>
<dbReference type="Gene3D" id="3.40.710.10">
    <property type="entry name" value="DD-peptidase/beta-lactamase superfamily"/>
    <property type="match status" value="1"/>
</dbReference>
<evidence type="ECO:0000256" key="5">
    <source>
        <dbReference type="ARBA" id="ARBA00022645"/>
    </source>
</evidence>
<dbReference type="SUPFAM" id="SSF56601">
    <property type="entry name" value="beta-lactamase/transpeptidase-like"/>
    <property type="match status" value="1"/>
</dbReference>
<evidence type="ECO:0000256" key="1">
    <source>
        <dbReference type="ARBA" id="ARBA00004370"/>
    </source>
</evidence>
<evidence type="ECO:0000259" key="18">
    <source>
        <dbReference type="Pfam" id="PF00905"/>
    </source>
</evidence>
<keyword evidence="9 16" id="KW-0133">Cell shape</keyword>
<dbReference type="GO" id="GO:0043093">
    <property type="term" value="P:FtsZ-dependent cytokinesis"/>
    <property type="evidence" value="ECO:0007669"/>
    <property type="project" value="UniProtKB-UniRule"/>
</dbReference>
<dbReference type="SUPFAM" id="SSF56519">
    <property type="entry name" value="Penicillin binding protein dimerisation domain"/>
    <property type="match status" value="1"/>
</dbReference>
<keyword evidence="21" id="KW-1185">Reference proteome</keyword>
<evidence type="ECO:0000256" key="10">
    <source>
        <dbReference type="ARBA" id="ARBA00022984"/>
    </source>
</evidence>
<dbReference type="GO" id="GO:0008658">
    <property type="term" value="F:penicillin binding"/>
    <property type="evidence" value="ECO:0007669"/>
    <property type="project" value="InterPro"/>
</dbReference>
<feature type="transmembrane region" description="Helical" evidence="16">
    <location>
        <begin position="29"/>
        <end position="49"/>
    </location>
</feature>
<evidence type="ECO:0000256" key="15">
    <source>
        <dbReference type="ARBA" id="ARBA00023316"/>
    </source>
</evidence>
<evidence type="ECO:0000256" key="9">
    <source>
        <dbReference type="ARBA" id="ARBA00022960"/>
    </source>
</evidence>
<evidence type="ECO:0000313" key="20">
    <source>
        <dbReference type="EMBL" id="RMH94200.1"/>
    </source>
</evidence>
<dbReference type="Pfam" id="PF00905">
    <property type="entry name" value="Transpeptidase"/>
    <property type="match status" value="1"/>
</dbReference>
<feature type="active site" description="Acyl-ester intermediate" evidence="16">
    <location>
        <position position="308"/>
    </location>
</feature>
<proteinExistence type="inferred from homology"/>
<evidence type="ECO:0000313" key="21">
    <source>
        <dbReference type="Proteomes" id="UP000275012"/>
    </source>
</evidence>
<evidence type="ECO:0000259" key="19">
    <source>
        <dbReference type="Pfam" id="PF03717"/>
    </source>
</evidence>
<dbReference type="GO" id="GO:0008955">
    <property type="term" value="F:peptidoglycan glycosyltransferase activity"/>
    <property type="evidence" value="ECO:0007669"/>
    <property type="project" value="InterPro"/>
</dbReference>
<dbReference type="GO" id="GO:0000917">
    <property type="term" value="P:division septum assembly"/>
    <property type="evidence" value="ECO:0007669"/>
    <property type="project" value="UniProtKB-KW"/>
</dbReference>
<keyword evidence="7 16" id="KW-0812">Transmembrane</keyword>
<comment type="function">
    <text evidence="16">Catalyzes cross-linking of the peptidoglycan cell wall at the division septum.</text>
</comment>
<dbReference type="InterPro" id="IPR036138">
    <property type="entry name" value="PBP_dimer_sf"/>
</dbReference>
<dbReference type="InterPro" id="IPR012338">
    <property type="entry name" value="Beta-lactam/transpept-like"/>
</dbReference>
<keyword evidence="6 16" id="KW-0645">Protease</keyword>
<dbReference type="AlphaFoldDB" id="A0A3M2I2K0"/>
<evidence type="ECO:0000256" key="6">
    <source>
        <dbReference type="ARBA" id="ARBA00022670"/>
    </source>
</evidence>
<evidence type="ECO:0000256" key="11">
    <source>
        <dbReference type="ARBA" id="ARBA00022989"/>
    </source>
</evidence>
<feature type="compositionally biased region" description="Basic residues" evidence="17">
    <location>
        <begin position="1"/>
        <end position="10"/>
    </location>
</feature>
<comment type="pathway">
    <text evidence="16">Cell wall biogenesis; peptidoglycan biosynthesis.</text>
</comment>
<keyword evidence="10 16" id="KW-0573">Peptidoglycan synthesis</keyword>
<dbReference type="Proteomes" id="UP000275012">
    <property type="component" value="Unassembled WGS sequence"/>
</dbReference>
<evidence type="ECO:0000256" key="2">
    <source>
        <dbReference type="ARBA" id="ARBA00022475"/>
    </source>
</evidence>
<keyword evidence="3 16" id="KW-0997">Cell inner membrane</keyword>
<evidence type="ECO:0000256" key="16">
    <source>
        <dbReference type="HAMAP-Rule" id="MF_02080"/>
    </source>
</evidence>
<gene>
    <name evidence="16" type="primary">ftsI</name>
    <name evidence="20" type="ORF">EBB59_03325</name>
</gene>
<organism evidence="20 21">
    <name type="scientific">Solilutibacter pythonis</name>
    <dbReference type="NCBI Taxonomy" id="2483112"/>
    <lineage>
        <taxon>Bacteria</taxon>
        <taxon>Pseudomonadati</taxon>
        <taxon>Pseudomonadota</taxon>
        <taxon>Gammaproteobacteria</taxon>
        <taxon>Lysobacterales</taxon>
        <taxon>Lysobacteraceae</taxon>
        <taxon>Solilutibacter</taxon>
    </lineage>
</organism>
<dbReference type="Gene3D" id="3.90.1310.10">
    <property type="entry name" value="Penicillin-binding protein 2a (Domain 2)"/>
    <property type="match status" value="1"/>
</dbReference>
<dbReference type="EMBL" id="RFLY01000003">
    <property type="protein sequence ID" value="RMH94200.1"/>
    <property type="molecule type" value="Genomic_DNA"/>
</dbReference>
<evidence type="ECO:0000256" key="12">
    <source>
        <dbReference type="ARBA" id="ARBA00023136"/>
    </source>
</evidence>
<dbReference type="RefSeq" id="WP_122100723.1">
    <property type="nucleotide sequence ID" value="NZ_RFLY01000003.1"/>
</dbReference>
<comment type="similarity">
    <text evidence="16">Belongs to the transpeptidase family. FtsI subfamily.</text>
</comment>